<evidence type="ECO:0000256" key="1">
    <source>
        <dbReference type="SAM" id="Coils"/>
    </source>
</evidence>
<reference evidence="3 5" key="1">
    <citation type="journal article" date="2005" name="Environ. Microbiol.">
        <title>Genetic and functional properties of uncultivated thermophilic crenarchaeotes from a subsurface gold mine as revealed by analysis of genome fragments.</title>
        <authorList>
            <person name="Nunoura T."/>
            <person name="Hirayama H."/>
            <person name="Takami H."/>
            <person name="Oida H."/>
            <person name="Nishi S."/>
            <person name="Shimamura S."/>
            <person name="Suzuki Y."/>
            <person name="Inagaki F."/>
            <person name="Takai K."/>
            <person name="Nealson K.H."/>
            <person name="Horikoshi K."/>
        </authorList>
    </citation>
    <scope>NUCLEOTIDE SEQUENCE [LARGE SCALE GENOMIC DNA]</scope>
</reference>
<dbReference type="GO" id="GO:0072344">
    <property type="term" value="P:rescue of stalled ribosome"/>
    <property type="evidence" value="ECO:0007669"/>
    <property type="project" value="TreeGrafter"/>
</dbReference>
<dbReference type="InterPro" id="IPR010979">
    <property type="entry name" value="Ribosomal_uS13-like_H2TH"/>
</dbReference>
<protein>
    <recommendedName>
        <fullName evidence="2">NFACT RNA-binding domain-containing protein</fullName>
    </recommendedName>
</protein>
<organism evidence="3 5">
    <name type="scientific">Caldiarchaeum subterraneum</name>
    <dbReference type="NCBI Taxonomy" id="311458"/>
    <lineage>
        <taxon>Archaea</taxon>
        <taxon>Nitrososphaerota</taxon>
        <taxon>Candidatus Caldarchaeales</taxon>
        <taxon>Candidatus Caldarchaeaceae</taxon>
        <taxon>Candidatus Caldarchaeum</taxon>
    </lineage>
</organism>
<dbReference type="GO" id="GO:0043023">
    <property type="term" value="F:ribosomal large subunit binding"/>
    <property type="evidence" value="ECO:0007669"/>
    <property type="project" value="TreeGrafter"/>
</dbReference>
<dbReference type="EMBL" id="BA000048">
    <property type="protein sequence ID" value="BAJ51508.1"/>
    <property type="molecule type" value="Genomic_DNA"/>
</dbReference>
<dbReference type="EMBL" id="AP011875">
    <property type="protein sequence ID" value="BAJ48887.1"/>
    <property type="molecule type" value="Genomic_DNA"/>
</dbReference>
<dbReference type="Proteomes" id="UP000008120">
    <property type="component" value="Chromosome"/>
</dbReference>
<dbReference type="PANTHER" id="PTHR15239">
    <property type="entry name" value="NUCLEAR EXPORT MEDIATOR FACTOR NEMF"/>
    <property type="match status" value="1"/>
</dbReference>
<feature type="coiled-coil region" evidence="1">
    <location>
        <begin position="384"/>
        <end position="411"/>
    </location>
</feature>
<evidence type="ECO:0000313" key="3">
    <source>
        <dbReference type="EMBL" id="BAJ48887.1"/>
    </source>
</evidence>
<dbReference type="SUPFAM" id="SSF46946">
    <property type="entry name" value="S13-like H2TH domain"/>
    <property type="match status" value="1"/>
</dbReference>
<dbReference type="Gene3D" id="1.10.8.50">
    <property type="match status" value="1"/>
</dbReference>
<dbReference type="AlphaFoldDB" id="E6N9B8"/>
<evidence type="ECO:0000313" key="5">
    <source>
        <dbReference type="Proteomes" id="UP000008120"/>
    </source>
</evidence>
<name>E6N9B8_CALS0</name>
<evidence type="ECO:0000313" key="4">
    <source>
        <dbReference type="EMBL" id="BAJ51508.1"/>
    </source>
</evidence>
<dbReference type="Pfam" id="PF05833">
    <property type="entry name" value="NFACT_N"/>
    <property type="match status" value="1"/>
</dbReference>
<dbReference type="STRING" id="311458.CSUB_C1657"/>
<feature type="domain" description="NFACT RNA-binding" evidence="2">
    <location>
        <begin position="430"/>
        <end position="538"/>
    </location>
</feature>
<accession>E6N9B8</accession>
<dbReference type="GO" id="GO:1990112">
    <property type="term" value="C:RQC complex"/>
    <property type="evidence" value="ECO:0007669"/>
    <property type="project" value="TreeGrafter"/>
</dbReference>
<dbReference type="KEGG" id="csu:CSUB_C1657"/>
<dbReference type="Pfam" id="PF05670">
    <property type="entry name" value="NFACT-R_1"/>
    <property type="match status" value="1"/>
</dbReference>
<proteinExistence type="predicted"/>
<dbReference type="PANTHER" id="PTHR15239:SF6">
    <property type="entry name" value="RIBOSOME QUALITY CONTROL COMPLEX SUBUNIT NEMF"/>
    <property type="match status" value="1"/>
</dbReference>
<dbReference type="InterPro" id="IPR008532">
    <property type="entry name" value="NFACT_RNA-bd"/>
</dbReference>
<evidence type="ECO:0000259" key="2">
    <source>
        <dbReference type="Pfam" id="PF05670"/>
    </source>
</evidence>
<dbReference type="PROSITE" id="PS50159">
    <property type="entry name" value="RIBOSOMAL_S13_2"/>
    <property type="match status" value="1"/>
</dbReference>
<dbReference type="GO" id="GO:0000049">
    <property type="term" value="F:tRNA binding"/>
    <property type="evidence" value="ECO:0007669"/>
    <property type="project" value="TreeGrafter"/>
</dbReference>
<dbReference type="InterPro" id="IPR051608">
    <property type="entry name" value="RQC_Subunit_NEMF"/>
</dbReference>
<dbReference type="BioCyc" id="CCAL311458:G131R-1682-MONOMER"/>
<dbReference type="Gene3D" id="2.30.310.10">
    <property type="entry name" value="ibrinogen binding protein from staphylococcus aureus domain"/>
    <property type="match status" value="1"/>
</dbReference>
<reference evidence="3 5" key="2">
    <citation type="journal article" date="2011" name="Nucleic Acids Res.">
        <title>Insights into the evolution of Archaea and eukaryotic protein modifier systems revealed by the genome of a novel archaeal group.</title>
        <authorList>
            <person name="Nunoura T."/>
            <person name="Takaki Y."/>
            <person name="Kakuta J."/>
            <person name="Nishi S."/>
            <person name="Sugahara J."/>
            <person name="Kazama H."/>
            <person name="Chee G."/>
            <person name="Hattori M."/>
            <person name="Kanai A."/>
            <person name="Atomi H."/>
            <person name="Takai K."/>
            <person name="Takami H."/>
        </authorList>
    </citation>
    <scope>NUCLEOTIDE SEQUENCE [LARGE SCALE GENOMIC DNA]</scope>
</reference>
<sequence>MPGLNTYEIGVLVAECRDRVLDSYVRNVYGFGSRAILLKVWKPSIGSGELWLTAGYSVFYIDQSVEKESTPSTHVLQLRRKVVGKRITDIKQVGGERLVTLGLDGFELVVECMPPGNIVLMKDGVVEWLLEKFESSTRILKVGEKYHPPPAKHSHTLGEAWPVLLKDLNPKTGVVVALARDLGLGGKFAEELVARAGLDKNKRVEQLSDEEVNRLNTVWSELMRELEHPRPRLYRRDGEAIPCATEFQTLSSLQVREVGSFSEAVFLAYLEEMQSLRVREVEEKGRKQLESLAREKGYRMHTLENLEKRKNALEFFISGVEQASAFWETIWQKPAEALEKIRQTTGLDAEMRNGKVLLTKDGLKVTLSRDTSPVKMLGPVYEELKTVKKAVEKLRQEIAEIEKKMNTLSGEYEPSPTVVVKRTASKPKPFREFVTSGGFRALLGRDARSNIMLLKRHLGENDLVLHTEIPGSPAAVLINGVKASETDVQECAQMVGCYSRAWRENFSNVSVYAVKAEQVSFTPPSGQYLPKGSFMVYGSKKFYVVELRLAAIKGEDDVRVVPHLTAKRMGMPFVEIRPGQVKSSDAAKKIITLLGSDTSAEKLEAVAAQIPFGRCSLVDKLINPRLDG</sequence>
<gene>
    <name evidence="4" type="ORF">CSUB_C1657</name>
    <name evidence="3" type="ORF">HGMM_F09F01C23</name>
</gene>
<keyword evidence="1" id="KW-0175">Coiled coil</keyword>